<accession>A0ABW0P6K9</accession>
<protein>
    <submittedName>
        <fullName evidence="2">DUF1345 domain-containing protein</fullName>
    </submittedName>
</protein>
<keyword evidence="1" id="KW-0472">Membrane</keyword>
<keyword evidence="1" id="KW-1133">Transmembrane helix</keyword>
<dbReference type="Pfam" id="PF07077">
    <property type="entry name" value="DUF1345"/>
    <property type="match status" value="1"/>
</dbReference>
<feature type="transmembrane region" description="Helical" evidence="1">
    <location>
        <begin position="124"/>
        <end position="144"/>
    </location>
</feature>
<evidence type="ECO:0000313" key="3">
    <source>
        <dbReference type="Proteomes" id="UP001596060"/>
    </source>
</evidence>
<dbReference type="InterPro" id="IPR009781">
    <property type="entry name" value="DUF1345"/>
</dbReference>
<feature type="transmembrane region" description="Helical" evidence="1">
    <location>
        <begin position="212"/>
        <end position="234"/>
    </location>
</feature>
<evidence type="ECO:0000313" key="2">
    <source>
        <dbReference type="EMBL" id="MFC5507362.1"/>
    </source>
</evidence>
<reference evidence="3" key="1">
    <citation type="journal article" date="2019" name="Int. J. Syst. Evol. Microbiol.">
        <title>The Global Catalogue of Microorganisms (GCM) 10K type strain sequencing project: providing services to taxonomists for standard genome sequencing and annotation.</title>
        <authorList>
            <consortium name="The Broad Institute Genomics Platform"/>
            <consortium name="The Broad Institute Genome Sequencing Center for Infectious Disease"/>
            <person name="Wu L."/>
            <person name="Ma J."/>
        </authorList>
    </citation>
    <scope>NUCLEOTIDE SEQUENCE [LARGE SCALE GENOMIC DNA]</scope>
    <source>
        <strain evidence="3">CCUG 43117</strain>
    </source>
</reference>
<sequence>MTSLDSQLPRSAPVLGRRHTGPHVRILLCLLAGLLVALALPDSFRATTRALLGWNASALLFMAFTLGLSRSARYPLRDLVSVSDQGRLFTLAASVIAAAISLAAVLIELMLVKKDSGMLLPEHIALTVATVLTTWAFVHFKFAIHYANQYFNGSARETGDLLNAERGLDFPGDPQKLTLSDFLYFSFVIGLANSTADISIHSRSIRITALCHGIYAFFFNMTVLGLTVSLVSGLF</sequence>
<name>A0ABW0P6K9_9HYPH</name>
<dbReference type="Proteomes" id="UP001596060">
    <property type="component" value="Unassembled WGS sequence"/>
</dbReference>
<gene>
    <name evidence="2" type="ORF">ACFPN9_19145</name>
</gene>
<feature type="transmembrane region" description="Helical" evidence="1">
    <location>
        <begin position="52"/>
        <end position="69"/>
    </location>
</feature>
<feature type="transmembrane region" description="Helical" evidence="1">
    <location>
        <begin position="20"/>
        <end position="40"/>
    </location>
</feature>
<keyword evidence="1" id="KW-0812">Transmembrane</keyword>
<dbReference type="RefSeq" id="WP_066717273.1">
    <property type="nucleotide sequence ID" value="NZ_JBHSLU010000063.1"/>
</dbReference>
<comment type="caution">
    <text evidence="2">The sequence shown here is derived from an EMBL/GenBank/DDBJ whole genome shotgun (WGS) entry which is preliminary data.</text>
</comment>
<organism evidence="2 3">
    <name type="scientific">Bosea massiliensis</name>
    <dbReference type="NCBI Taxonomy" id="151419"/>
    <lineage>
        <taxon>Bacteria</taxon>
        <taxon>Pseudomonadati</taxon>
        <taxon>Pseudomonadota</taxon>
        <taxon>Alphaproteobacteria</taxon>
        <taxon>Hyphomicrobiales</taxon>
        <taxon>Boseaceae</taxon>
        <taxon>Bosea</taxon>
    </lineage>
</organism>
<evidence type="ECO:0000256" key="1">
    <source>
        <dbReference type="SAM" id="Phobius"/>
    </source>
</evidence>
<proteinExistence type="predicted"/>
<dbReference type="EMBL" id="JBHSLU010000063">
    <property type="protein sequence ID" value="MFC5507362.1"/>
    <property type="molecule type" value="Genomic_DNA"/>
</dbReference>
<keyword evidence="3" id="KW-1185">Reference proteome</keyword>
<feature type="transmembrane region" description="Helical" evidence="1">
    <location>
        <begin position="89"/>
        <end position="112"/>
    </location>
</feature>